<comment type="caution">
    <text evidence="13">The sequence shown here is derived from an EMBL/GenBank/DDBJ whole genome shotgun (WGS) entry which is preliminary data.</text>
</comment>
<evidence type="ECO:0000256" key="8">
    <source>
        <dbReference type="ARBA" id="ARBA00047848"/>
    </source>
</evidence>
<feature type="domain" description="ACT" evidence="12">
    <location>
        <begin position="200"/>
        <end position="277"/>
    </location>
</feature>
<dbReference type="PANTHER" id="PTHR21022:SF19">
    <property type="entry name" value="PREPHENATE DEHYDRATASE-RELATED"/>
    <property type="match status" value="1"/>
</dbReference>
<dbReference type="CDD" id="cd04905">
    <property type="entry name" value="ACT_CM-PDT"/>
    <property type="match status" value="1"/>
</dbReference>
<dbReference type="Pfam" id="PF00800">
    <property type="entry name" value="PDT"/>
    <property type="match status" value="1"/>
</dbReference>
<dbReference type="EC" id="4.2.1.51" evidence="2"/>
<keyword evidence="6" id="KW-0584">Phenylalanine biosynthesis</keyword>
<protein>
    <recommendedName>
        <fullName evidence="3">Prephenate dehydratase</fullName>
        <ecNumber evidence="2">4.2.1.51</ecNumber>
    </recommendedName>
</protein>
<dbReference type="InterPro" id="IPR002912">
    <property type="entry name" value="ACT_dom"/>
</dbReference>
<feature type="compositionally biased region" description="Low complexity" evidence="10">
    <location>
        <begin position="305"/>
        <end position="318"/>
    </location>
</feature>
<evidence type="ECO:0000256" key="6">
    <source>
        <dbReference type="ARBA" id="ARBA00023222"/>
    </source>
</evidence>
<evidence type="ECO:0000256" key="5">
    <source>
        <dbReference type="ARBA" id="ARBA00023141"/>
    </source>
</evidence>
<dbReference type="Proteomes" id="UP000011016">
    <property type="component" value="Unassembled WGS sequence"/>
</dbReference>
<dbReference type="UniPathway" id="UPA00121">
    <property type="reaction ID" value="UER00345"/>
</dbReference>
<dbReference type="GO" id="GO:0004664">
    <property type="term" value="F:prephenate dehydratase activity"/>
    <property type="evidence" value="ECO:0007669"/>
    <property type="project" value="UniProtKB-EC"/>
</dbReference>
<dbReference type="InterPro" id="IPR008242">
    <property type="entry name" value="Chor_mutase/pphenate_deHydtase"/>
</dbReference>
<evidence type="ECO:0000259" key="12">
    <source>
        <dbReference type="PROSITE" id="PS51671"/>
    </source>
</evidence>
<dbReference type="InterPro" id="IPR018528">
    <property type="entry name" value="Preph_deHydtase_CS"/>
</dbReference>
<proteinExistence type="predicted"/>
<sequence length="318" mass="33617">MTHRVGYLGPAGTFSEEAVWRLARRAGAGGVEAVPLDSPGAVVAAVHAGDVDFGCLPVENSVNGAVTSTFDALAPSGGWRAQILAEVDLPIAFAIMTDGRPLPEVDSIATHPVGREQIAGWLERELPRADYVPAASNAAAARLVAEGSVHAAAAPERAAELFGLEVVARGVADRRDARTRFVAIGPPARPPRPSGADRTAVTFRLAHEPGSLWRALGEFAGRGVDLLRIESRPTKERMGTYRFHVDLSGHIDEERLGDALVALYPHTESLHFLGSWPRVEEPPADRIAAGAPEDGGRPAGRQRAGEAAEWLAAARAGR</sequence>
<dbReference type="AlphaFoldDB" id="I7KJX4"/>
<feature type="region of interest" description="Disordered" evidence="10">
    <location>
        <begin position="283"/>
        <end position="318"/>
    </location>
</feature>
<dbReference type="RefSeq" id="WP_004601969.1">
    <property type="nucleotide sequence ID" value="NZ_HF541867.1"/>
</dbReference>
<comment type="catalytic activity">
    <reaction evidence="8">
        <text>prephenate + H(+) = 3-phenylpyruvate + CO2 + H2O</text>
        <dbReference type="Rhea" id="RHEA:21648"/>
        <dbReference type="ChEBI" id="CHEBI:15377"/>
        <dbReference type="ChEBI" id="CHEBI:15378"/>
        <dbReference type="ChEBI" id="CHEBI:16526"/>
        <dbReference type="ChEBI" id="CHEBI:18005"/>
        <dbReference type="ChEBI" id="CHEBI:29934"/>
        <dbReference type="EC" id="4.2.1.51"/>
    </reaction>
</comment>
<feature type="domain" description="Prephenate dehydratase" evidence="11">
    <location>
        <begin position="4"/>
        <end position="186"/>
    </location>
</feature>
<evidence type="ECO:0000256" key="9">
    <source>
        <dbReference type="PIRSR" id="PIRSR001500-2"/>
    </source>
</evidence>
<dbReference type="Pfam" id="PF01842">
    <property type="entry name" value="ACT"/>
    <property type="match status" value="1"/>
</dbReference>
<dbReference type="PROSITE" id="PS51671">
    <property type="entry name" value="ACT"/>
    <property type="match status" value="1"/>
</dbReference>
<evidence type="ECO:0000256" key="10">
    <source>
        <dbReference type="SAM" id="MobiDB-lite"/>
    </source>
</evidence>
<evidence type="ECO:0000256" key="1">
    <source>
        <dbReference type="ARBA" id="ARBA00004741"/>
    </source>
</evidence>
<dbReference type="SUPFAM" id="SSF53850">
    <property type="entry name" value="Periplasmic binding protein-like II"/>
    <property type="match status" value="1"/>
</dbReference>
<keyword evidence="5" id="KW-0057">Aromatic amino acid biosynthesis</keyword>
<dbReference type="EMBL" id="CAJZ01000170">
    <property type="protein sequence ID" value="CCI83905.1"/>
    <property type="molecule type" value="Genomic_DNA"/>
</dbReference>
<dbReference type="Gene3D" id="3.40.190.10">
    <property type="entry name" value="Periplasmic binding protein-like II"/>
    <property type="match status" value="2"/>
</dbReference>
<dbReference type="GO" id="GO:0009094">
    <property type="term" value="P:L-phenylalanine biosynthetic process"/>
    <property type="evidence" value="ECO:0007669"/>
    <property type="project" value="UniProtKB-UniPathway"/>
</dbReference>
<dbReference type="NCBIfam" id="NF008865">
    <property type="entry name" value="PRK11898.1"/>
    <property type="match status" value="1"/>
</dbReference>
<evidence type="ECO:0000256" key="4">
    <source>
        <dbReference type="ARBA" id="ARBA00022605"/>
    </source>
</evidence>
<evidence type="ECO:0000313" key="14">
    <source>
        <dbReference type="Proteomes" id="UP000011016"/>
    </source>
</evidence>
<reference evidence="13 14" key="1">
    <citation type="journal article" date="2012" name="J. Bacteriol.">
        <title>Draft Genome Sequence of Turicella otitidis ATCC 51513, Isolated from Middle Ear Fluid from a Child with Otitis Media.</title>
        <authorList>
            <person name="Brinkrolf K."/>
            <person name="Schneider J."/>
            <person name="Knecht M."/>
            <person name="Ruckert C."/>
            <person name="Tauch A."/>
        </authorList>
    </citation>
    <scope>NUCLEOTIDE SEQUENCE [LARGE SCALE GENOMIC DNA]</scope>
    <source>
        <strain evidence="13 14">ATCC 51513</strain>
    </source>
</reference>
<dbReference type="CDD" id="cd13632">
    <property type="entry name" value="PBP2_Aa-PDT_like"/>
    <property type="match status" value="1"/>
</dbReference>
<dbReference type="PROSITE" id="PS00857">
    <property type="entry name" value="PREPHENATE_DEHYDR_1"/>
    <property type="match status" value="1"/>
</dbReference>
<dbReference type="SUPFAM" id="SSF55021">
    <property type="entry name" value="ACT-like"/>
    <property type="match status" value="1"/>
</dbReference>
<dbReference type="InterPro" id="IPR045865">
    <property type="entry name" value="ACT-like_dom_sf"/>
</dbReference>
<dbReference type="PIRSF" id="PIRSF001500">
    <property type="entry name" value="Chor_mut_pdt_Ppr"/>
    <property type="match status" value="1"/>
</dbReference>
<evidence type="ECO:0000313" key="13">
    <source>
        <dbReference type="EMBL" id="CCI83905.1"/>
    </source>
</evidence>
<comment type="pathway">
    <text evidence="1">Amino-acid biosynthesis; L-phenylalanine biosynthesis; phenylpyruvate from prephenate: step 1/1.</text>
</comment>
<organism evidence="13 14">
    <name type="scientific">Corynebacterium otitidis ATCC 51513</name>
    <dbReference type="NCBI Taxonomy" id="883169"/>
    <lineage>
        <taxon>Bacteria</taxon>
        <taxon>Bacillati</taxon>
        <taxon>Actinomycetota</taxon>
        <taxon>Actinomycetes</taxon>
        <taxon>Mycobacteriales</taxon>
        <taxon>Corynebacteriaceae</taxon>
        <taxon>Corynebacterium</taxon>
    </lineage>
</organism>
<keyword evidence="4" id="KW-0028">Amino-acid biosynthesis</keyword>
<evidence type="ECO:0000256" key="3">
    <source>
        <dbReference type="ARBA" id="ARBA00021872"/>
    </source>
</evidence>
<dbReference type="GO" id="GO:0005737">
    <property type="term" value="C:cytoplasm"/>
    <property type="evidence" value="ECO:0007669"/>
    <property type="project" value="TreeGrafter"/>
</dbReference>
<dbReference type="PANTHER" id="PTHR21022">
    <property type="entry name" value="PREPHENATE DEHYDRATASE P PROTEIN"/>
    <property type="match status" value="1"/>
</dbReference>
<keyword evidence="7 13" id="KW-0456">Lyase</keyword>
<dbReference type="PROSITE" id="PS51171">
    <property type="entry name" value="PREPHENATE_DEHYDR_3"/>
    <property type="match status" value="1"/>
</dbReference>
<dbReference type="InterPro" id="IPR001086">
    <property type="entry name" value="Preph_deHydtase"/>
</dbReference>
<gene>
    <name evidence="13" type="primary">pheA</name>
    <name evidence="13" type="ORF">BN46_1180</name>
</gene>
<name>I7KJX4_9CORY</name>
<accession>I7KJX4</accession>
<dbReference type="Gene3D" id="3.30.70.260">
    <property type="match status" value="1"/>
</dbReference>
<evidence type="ECO:0000256" key="2">
    <source>
        <dbReference type="ARBA" id="ARBA00013147"/>
    </source>
</evidence>
<feature type="site" description="Essential for prephenate dehydratase activity" evidence="9">
    <location>
        <position position="179"/>
    </location>
</feature>
<evidence type="ECO:0000256" key="7">
    <source>
        <dbReference type="ARBA" id="ARBA00023239"/>
    </source>
</evidence>
<evidence type="ECO:0000259" key="11">
    <source>
        <dbReference type="PROSITE" id="PS51171"/>
    </source>
</evidence>
<dbReference type="OrthoDB" id="9802281at2"/>